<organism evidence="1 2">
    <name type="scientific">Talaromyces atroroseus</name>
    <dbReference type="NCBI Taxonomy" id="1441469"/>
    <lineage>
        <taxon>Eukaryota</taxon>
        <taxon>Fungi</taxon>
        <taxon>Dikarya</taxon>
        <taxon>Ascomycota</taxon>
        <taxon>Pezizomycotina</taxon>
        <taxon>Eurotiomycetes</taxon>
        <taxon>Eurotiomycetidae</taxon>
        <taxon>Eurotiales</taxon>
        <taxon>Trichocomaceae</taxon>
        <taxon>Talaromyces</taxon>
        <taxon>Talaromyces sect. Trachyspermi</taxon>
    </lineage>
</organism>
<protein>
    <submittedName>
        <fullName evidence="1">Uncharacterized protein</fullName>
    </submittedName>
</protein>
<keyword evidence="2" id="KW-1185">Reference proteome</keyword>
<sequence length="52" mass="5611">MTVQCSYTSLRVGNSGGALILASLTDDESMGQKLLHEFAALNFGTGRNRYES</sequence>
<accession>A0A225ARW0</accession>
<dbReference type="AlphaFoldDB" id="A0A225ARW0"/>
<comment type="caution">
    <text evidence="1">The sequence shown here is derived from an EMBL/GenBank/DDBJ whole genome shotgun (WGS) entry which is preliminary data.</text>
</comment>
<reference evidence="1 2" key="1">
    <citation type="submission" date="2015-06" db="EMBL/GenBank/DDBJ databases">
        <title>Talaromyces atroroseus IBT 11181 draft genome.</title>
        <authorList>
            <person name="Rasmussen K.B."/>
            <person name="Rasmussen S."/>
            <person name="Petersen B."/>
            <person name="Sicheritz-Ponten T."/>
            <person name="Mortensen U.H."/>
            <person name="Thrane U."/>
        </authorList>
    </citation>
    <scope>NUCLEOTIDE SEQUENCE [LARGE SCALE GENOMIC DNA]</scope>
    <source>
        <strain evidence="1 2">IBT 11181</strain>
    </source>
</reference>
<dbReference type="Proteomes" id="UP000214365">
    <property type="component" value="Unassembled WGS sequence"/>
</dbReference>
<gene>
    <name evidence="1" type="ORF">UA08_00741</name>
</gene>
<name>A0A225ARW0_TALAT</name>
<evidence type="ECO:0000313" key="1">
    <source>
        <dbReference type="EMBL" id="OKL64321.1"/>
    </source>
</evidence>
<dbReference type="EMBL" id="LFMY01000001">
    <property type="protein sequence ID" value="OKL64321.1"/>
    <property type="molecule type" value="Genomic_DNA"/>
</dbReference>
<proteinExistence type="predicted"/>
<evidence type="ECO:0000313" key="2">
    <source>
        <dbReference type="Proteomes" id="UP000214365"/>
    </source>
</evidence>
<dbReference type="GeneID" id="31000496"/>
<dbReference type="RefSeq" id="XP_020124442.1">
    <property type="nucleotide sequence ID" value="XM_020260581.1"/>
</dbReference>